<name>A0A2P2N467_RHIMU</name>
<dbReference type="AlphaFoldDB" id="A0A2P2N467"/>
<proteinExistence type="predicted"/>
<evidence type="ECO:0000313" key="1">
    <source>
        <dbReference type="EMBL" id="MBX37301.1"/>
    </source>
</evidence>
<dbReference type="EMBL" id="GGEC01056817">
    <property type="protein sequence ID" value="MBX37301.1"/>
    <property type="molecule type" value="Transcribed_RNA"/>
</dbReference>
<sequence length="55" mass="6374">MRLMSTIFGFKKGGICWRGWLRWLKRIMRSSCGSSSAGLKGWELTFQQLKSDMNT</sequence>
<protein>
    <submittedName>
        <fullName evidence="1">Pleiotropic drug resistance protein 1</fullName>
    </submittedName>
</protein>
<reference evidence="1" key="1">
    <citation type="submission" date="2018-02" db="EMBL/GenBank/DDBJ databases">
        <title>Rhizophora mucronata_Transcriptome.</title>
        <authorList>
            <person name="Meera S.P."/>
            <person name="Sreeshan A."/>
            <person name="Augustine A."/>
        </authorList>
    </citation>
    <scope>NUCLEOTIDE SEQUENCE</scope>
    <source>
        <tissue evidence="1">Leaf</tissue>
    </source>
</reference>
<organism evidence="1">
    <name type="scientific">Rhizophora mucronata</name>
    <name type="common">Asiatic mangrove</name>
    <dbReference type="NCBI Taxonomy" id="61149"/>
    <lineage>
        <taxon>Eukaryota</taxon>
        <taxon>Viridiplantae</taxon>
        <taxon>Streptophyta</taxon>
        <taxon>Embryophyta</taxon>
        <taxon>Tracheophyta</taxon>
        <taxon>Spermatophyta</taxon>
        <taxon>Magnoliopsida</taxon>
        <taxon>eudicotyledons</taxon>
        <taxon>Gunneridae</taxon>
        <taxon>Pentapetalae</taxon>
        <taxon>rosids</taxon>
        <taxon>fabids</taxon>
        <taxon>Malpighiales</taxon>
        <taxon>Rhizophoraceae</taxon>
        <taxon>Rhizophora</taxon>
    </lineage>
</organism>
<accession>A0A2P2N467</accession>